<comment type="caution">
    <text evidence="4">The sequence shown here is derived from an EMBL/GenBank/DDBJ whole genome shotgun (WGS) entry which is preliminary data.</text>
</comment>
<dbReference type="EMBL" id="CAUJNA010003739">
    <property type="protein sequence ID" value="CAJ1408939.1"/>
    <property type="molecule type" value="Genomic_DNA"/>
</dbReference>
<feature type="coiled-coil region" evidence="1">
    <location>
        <begin position="158"/>
        <end position="185"/>
    </location>
</feature>
<feature type="region of interest" description="Disordered" evidence="2">
    <location>
        <begin position="849"/>
        <end position="871"/>
    </location>
</feature>
<keyword evidence="1" id="KW-0175">Coiled coil</keyword>
<gene>
    <name evidence="4" type="ORF">EVOR1521_LOCUS30155</name>
</gene>
<evidence type="ECO:0000256" key="3">
    <source>
        <dbReference type="SAM" id="SignalP"/>
    </source>
</evidence>
<feature type="region of interest" description="Disordered" evidence="2">
    <location>
        <begin position="246"/>
        <end position="288"/>
    </location>
</feature>
<feature type="chain" id="PRO_5041324419" evidence="3">
    <location>
        <begin position="18"/>
        <end position="1576"/>
    </location>
</feature>
<reference evidence="4" key="1">
    <citation type="submission" date="2023-08" db="EMBL/GenBank/DDBJ databases">
        <authorList>
            <person name="Chen Y."/>
            <person name="Shah S."/>
            <person name="Dougan E. K."/>
            <person name="Thang M."/>
            <person name="Chan C."/>
        </authorList>
    </citation>
    <scope>NUCLEOTIDE SEQUENCE</scope>
</reference>
<keyword evidence="5" id="KW-1185">Reference proteome</keyword>
<evidence type="ECO:0000313" key="5">
    <source>
        <dbReference type="Proteomes" id="UP001178507"/>
    </source>
</evidence>
<keyword evidence="3" id="KW-0732">Signal</keyword>
<feature type="region of interest" description="Disordered" evidence="2">
    <location>
        <begin position="537"/>
        <end position="562"/>
    </location>
</feature>
<dbReference type="Proteomes" id="UP001178507">
    <property type="component" value="Unassembled WGS sequence"/>
</dbReference>
<feature type="compositionally biased region" description="Basic and acidic residues" evidence="2">
    <location>
        <begin position="251"/>
        <end position="267"/>
    </location>
</feature>
<feature type="region of interest" description="Disordered" evidence="2">
    <location>
        <begin position="788"/>
        <end position="807"/>
    </location>
</feature>
<evidence type="ECO:0000256" key="1">
    <source>
        <dbReference type="SAM" id="Coils"/>
    </source>
</evidence>
<evidence type="ECO:0000256" key="2">
    <source>
        <dbReference type="SAM" id="MobiDB-lite"/>
    </source>
</evidence>
<name>A0AA36JPT4_9DINO</name>
<organism evidence="4 5">
    <name type="scientific">Effrenium voratum</name>
    <dbReference type="NCBI Taxonomy" id="2562239"/>
    <lineage>
        <taxon>Eukaryota</taxon>
        <taxon>Sar</taxon>
        <taxon>Alveolata</taxon>
        <taxon>Dinophyceae</taxon>
        <taxon>Suessiales</taxon>
        <taxon>Symbiodiniaceae</taxon>
        <taxon>Effrenium</taxon>
    </lineage>
</organism>
<feature type="compositionally biased region" description="Acidic residues" evidence="2">
    <location>
        <begin position="849"/>
        <end position="867"/>
    </location>
</feature>
<feature type="compositionally biased region" description="Basic and acidic residues" evidence="2">
    <location>
        <begin position="549"/>
        <end position="561"/>
    </location>
</feature>
<evidence type="ECO:0000313" key="4">
    <source>
        <dbReference type="EMBL" id="CAJ1408939.1"/>
    </source>
</evidence>
<protein>
    <submittedName>
        <fullName evidence="4">Uncharacterized protein</fullName>
    </submittedName>
</protein>
<feature type="signal peptide" evidence="3">
    <location>
        <begin position="1"/>
        <end position="17"/>
    </location>
</feature>
<proteinExistence type="predicted"/>
<accession>A0AA36JPT4</accession>
<sequence length="1576" mass="168725">MLSRYFLVSSVLLLVTAADTETCETCDGEVSRSKSLLSLKAEVAQKSVQTAEMADLAAELLGDGGRMDLFGEAGNASNQSNWTRVNQSLHNLVTNVMAADANQTNRIPNPEGNYSDPQNRTGMGNLAQSLEFLYLKVAELETAVELQSIEFRMARIDLHAAQTEIQTLKDRLDQKEAALQQLKAQQKHHAALAQHGHKELEMEEPQLGRKHREAFAAKAKEMHQEHQRKMKAKTPEVLKDIMLKHHRQHRKDWTAEKQAPKGPKESLVESLVQRSRSRGGNGQQELDSAVSAKVVDDVGGAFEDAGNAIADTATDVGNAVTDGTGLIGDALTDAYTQAADKVAFVANTVINTVEQAVSILINGFDFSAGCPHWVWPSLAVSDESISINFGRQNCGVTLVGQHLTLFDFNWGVLTVAYPAPIAAMVAMGRNLVNCMTSGAGAFDIFKCVAKTIGETLLQVVPPFSILTQLSSMLSEFLAFFAEMASAAITGAIGETTSMVQEAASLSQFPAKGDAPRLVSSRRGLVSHVRRQETSRKVIHNKRSSLAQTKAERTAAKAKEEPDTVVGEGAIGFGTTEAMPYASMLITQFGGDEYDSASCLAFAPAHRTGANGGVTMRDWQVPSPDSPDFVKLEPWGVPCDNQWAKDNPGKWEGYSFYTYESVIEKCVAISYSMSAQPVLAFVGGLEFDLMPAPLMEVTTEVCWPDRVSAPDLSLIVTTMRTAGIVLFKHTIRLHKRFGSNTNFENGNIKDAVERARNYFGKGQATDDDKALQGMSRSVLAQLNASTAAGAAGASASKPDTDDEFSFEPESEELYLASARYDKTGVRITSNLTGHDAVEPVRAALGALQAEEVEEAEDEAEEEAGEEDSTQGLGNHELFELGSPSGALVGFSVKGLLGSGIMKIKVQMKFGPLDSPTKTIDLVNLVDQLRVILSAIPFVSQASKQKAIDAMSSTHLEAQIPVTEVSQALNIGSGWSDYGYEYEGATVRLRDGMCSVQALVAGAAWNQRVATLPSVCRPDGRLIFTASNHDNPARVDVLPDGEVKWMAGSTSHSWISLSNIAFAPGSGGWPLTLENGWVNYGAGYSPAVYKLKGSLCVLSGLIANGAWTTFTTLPEECRPKGGALIFSASNGANDVRINVAPSGLVQYGGGHTGSAWQTLTGIIFSTDVDQQQSLPLATGWAAYGSGWSPPSWAVVEGMCVLEGLIAGSTWNAPLAYLPVDCWPMRKLIMVANGHAQSLRVDVDTEGVVRHVAGTASDSWVSLSGIAFAQSPGGTRLLPMRNSWVTYGSIFGQATFTVRNGMCSLAALVKDGSWSGSFAQLPPNCRPTKRLIFSANNNEAQARVDVDTDGTVQYMAGGASHSWMSLSNIVFAPDSLGHISLPLAGSWVAYGGNYGSPDYTVRNGVCSVEGLLWGGAWGHLATLPADCRPSERLIFTANNHESPSRVDVLPNGQITWVSGAQGHGWISLSGIVFAMGKGYALPLASGWSNYGSGYSPATYKQMDGLCYVEGLVAGPSGTWDVVATLPAECHPKKTLIFNLNREGSIARVNVETDGKIRWIAGGGISWLSLTGIFFDPTAA</sequence>